<accession>A0A3L8RUK2</accession>
<organism evidence="2 3">
    <name type="scientific">Chloebia gouldiae</name>
    <name type="common">Gouldian finch</name>
    <name type="synonym">Erythrura gouldiae</name>
    <dbReference type="NCBI Taxonomy" id="44316"/>
    <lineage>
        <taxon>Eukaryota</taxon>
        <taxon>Metazoa</taxon>
        <taxon>Chordata</taxon>
        <taxon>Craniata</taxon>
        <taxon>Vertebrata</taxon>
        <taxon>Euteleostomi</taxon>
        <taxon>Archelosauria</taxon>
        <taxon>Archosauria</taxon>
        <taxon>Dinosauria</taxon>
        <taxon>Saurischia</taxon>
        <taxon>Theropoda</taxon>
        <taxon>Coelurosauria</taxon>
        <taxon>Aves</taxon>
        <taxon>Neognathae</taxon>
        <taxon>Neoaves</taxon>
        <taxon>Telluraves</taxon>
        <taxon>Australaves</taxon>
        <taxon>Passeriformes</taxon>
        <taxon>Passeroidea</taxon>
        <taxon>Passeridae</taxon>
        <taxon>Chloebia</taxon>
    </lineage>
</organism>
<dbReference type="AlphaFoldDB" id="A0A3L8RUK2"/>
<reference evidence="2 3" key="1">
    <citation type="journal article" date="2018" name="Proc. R. Soc. B">
        <title>A non-coding region near Follistatin controls head colour polymorphism in the Gouldian finch.</title>
        <authorList>
            <person name="Toomey M.B."/>
            <person name="Marques C.I."/>
            <person name="Andrade P."/>
            <person name="Araujo P.M."/>
            <person name="Sabatino S."/>
            <person name="Gazda M.A."/>
            <person name="Afonso S."/>
            <person name="Lopes R.J."/>
            <person name="Corbo J.C."/>
            <person name="Carneiro M."/>
        </authorList>
    </citation>
    <scope>NUCLEOTIDE SEQUENCE [LARGE SCALE GENOMIC DNA]</scope>
    <source>
        <strain evidence="2">Red01</strain>
        <tissue evidence="2">Muscle</tissue>
    </source>
</reference>
<dbReference type="EMBL" id="QUSF01000218">
    <property type="protein sequence ID" value="RLV86601.1"/>
    <property type="molecule type" value="Genomic_DNA"/>
</dbReference>
<protein>
    <submittedName>
        <fullName evidence="2">Uncharacterized protein</fullName>
    </submittedName>
</protein>
<proteinExistence type="predicted"/>
<keyword evidence="3" id="KW-1185">Reference proteome</keyword>
<feature type="region of interest" description="Disordered" evidence="1">
    <location>
        <begin position="74"/>
        <end position="104"/>
    </location>
</feature>
<evidence type="ECO:0000313" key="2">
    <source>
        <dbReference type="EMBL" id="RLV86601.1"/>
    </source>
</evidence>
<evidence type="ECO:0000313" key="3">
    <source>
        <dbReference type="Proteomes" id="UP000276834"/>
    </source>
</evidence>
<comment type="caution">
    <text evidence="2">The sequence shown here is derived from an EMBL/GenBank/DDBJ whole genome shotgun (WGS) entry which is preliminary data.</text>
</comment>
<evidence type="ECO:0000256" key="1">
    <source>
        <dbReference type="SAM" id="MobiDB-lite"/>
    </source>
</evidence>
<sequence length="215" mass="23086">MYNSSFSTYAPLTLNSLKLNIPIPRIGIFILELCAPLGIYIPELCALQEWGQSLEVFHGHVLQKFKYSQLPETTQGGRAENQGHTLGAGNKPGSNKPFKLAGRKSNPRQDKYAEIQVITWCNVSLPKASPGDELGAEVRNAILAKAKANICVFRLWDAAAASRQGWQWKGGIWEGKEAEQPGAEEGADLGHGLLGDGAGPALAPVHALLHGEAAP</sequence>
<name>A0A3L8RUK2_CHLGU</name>
<gene>
    <name evidence="2" type="ORF">DV515_00015883</name>
</gene>
<dbReference type="Proteomes" id="UP000276834">
    <property type="component" value="Unassembled WGS sequence"/>
</dbReference>
<feature type="non-terminal residue" evidence="2">
    <location>
        <position position="215"/>
    </location>
</feature>